<dbReference type="GO" id="GO:0003676">
    <property type="term" value="F:nucleic acid binding"/>
    <property type="evidence" value="ECO:0007669"/>
    <property type="project" value="InterPro"/>
</dbReference>
<dbReference type="NCBIfam" id="NF009150">
    <property type="entry name" value="PRK12497.1-3"/>
    <property type="match status" value="1"/>
</dbReference>
<proteinExistence type="inferred from homology"/>
<dbReference type="HAMAP" id="MF_00048">
    <property type="entry name" value="UPF0102"/>
    <property type="match status" value="1"/>
</dbReference>
<sequence length="122" mass="14408">MEKNKQTPFDLGKLGEKIALHFLENNKYKVIARNYRLFRGEIDIIAYDQKTLVFVEVKTRRSTDYGFPEESVTPSKQQQIRKIAQGFLVKNNLQDVECRFDVISLSFDEKEEYSIRHIKDAF</sequence>
<dbReference type="Gene3D" id="3.40.1350.10">
    <property type="match status" value="1"/>
</dbReference>
<dbReference type="SUPFAM" id="SSF52980">
    <property type="entry name" value="Restriction endonuclease-like"/>
    <property type="match status" value="1"/>
</dbReference>
<organism evidence="1">
    <name type="scientific">marine sediment metagenome</name>
    <dbReference type="NCBI Taxonomy" id="412755"/>
    <lineage>
        <taxon>unclassified sequences</taxon>
        <taxon>metagenomes</taxon>
        <taxon>ecological metagenomes</taxon>
    </lineage>
</organism>
<comment type="caution">
    <text evidence="1">The sequence shown here is derived from an EMBL/GenBank/DDBJ whole genome shotgun (WGS) entry which is preliminary data.</text>
</comment>
<dbReference type="PANTHER" id="PTHR34039:SF1">
    <property type="entry name" value="UPF0102 PROTEIN YRAN"/>
    <property type="match status" value="1"/>
</dbReference>
<name>X0S9S4_9ZZZZ</name>
<dbReference type="InterPro" id="IPR011335">
    <property type="entry name" value="Restrct_endonuc-II-like"/>
</dbReference>
<dbReference type="PANTHER" id="PTHR34039">
    <property type="entry name" value="UPF0102 PROTEIN YRAN"/>
    <property type="match status" value="1"/>
</dbReference>
<dbReference type="NCBIfam" id="TIGR00252">
    <property type="entry name" value="YraN family protein"/>
    <property type="match status" value="1"/>
</dbReference>
<evidence type="ECO:0000313" key="1">
    <source>
        <dbReference type="EMBL" id="GAF77793.1"/>
    </source>
</evidence>
<protein>
    <submittedName>
        <fullName evidence="1">Uncharacterized protein</fullName>
    </submittedName>
</protein>
<dbReference type="InterPro" id="IPR003509">
    <property type="entry name" value="UPF0102_YraN-like"/>
</dbReference>
<dbReference type="Pfam" id="PF02021">
    <property type="entry name" value="UPF0102"/>
    <property type="match status" value="1"/>
</dbReference>
<dbReference type="InterPro" id="IPR011856">
    <property type="entry name" value="tRNA_endonuc-like_dom_sf"/>
</dbReference>
<dbReference type="EMBL" id="BARS01000468">
    <property type="protein sequence ID" value="GAF77793.1"/>
    <property type="molecule type" value="Genomic_DNA"/>
</dbReference>
<gene>
    <name evidence="1" type="ORF">S01H1_01136</name>
</gene>
<dbReference type="NCBIfam" id="NF009154">
    <property type="entry name" value="PRK12497.3-3"/>
    <property type="match status" value="1"/>
</dbReference>
<accession>X0S9S4</accession>
<reference evidence="1" key="1">
    <citation type="journal article" date="2014" name="Front. Microbiol.">
        <title>High frequency of phylogenetically diverse reductive dehalogenase-homologous genes in deep subseafloor sedimentary metagenomes.</title>
        <authorList>
            <person name="Kawai M."/>
            <person name="Futagami T."/>
            <person name="Toyoda A."/>
            <person name="Takaki Y."/>
            <person name="Nishi S."/>
            <person name="Hori S."/>
            <person name="Arai W."/>
            <person name="Tsubouchi T."/>
            <person name="Morono Y."/>
            <person name="Uchiyama I."/>
            <person name="Ito T."/>
            <person name="Fujiyama A."/>
            <person name="Inagaki F."/>
            <person name="Takami H."/>
        </authorList>
    </citation>
    <scope>NUCLEOTIDE SEQUENCE</scope>
    <source>
        <strain evidence="1">Expedition CK06-06</strain>
    </source>
</reference>
<dbReference type="CDD" id="cd20736">
    <property type="entry name" value="PoNe_Nuclease"/>
    <property type="match status" value="1"/>
</dbReference>
<dbReference type="AlphaFoldDB" id="X0S9S4"/>